<name>A0A3M7SLU3_BRAPC</name>
<accession>A0A3M7SLU3</accession>
<proteinExistence type="predicted"/>
<organism evidence="1 2">
    <name type="scientific">Brachionus plicatilis</name>
    <name type="common">Marine rotifer</name>
    <name type="synonym">Brachionus muelleri</name>
    <dbReference type="NCBI Taxonomy" id="10195"/>
    <lineage>
        <taxon>Eukaryota</taxon>
        <taxon>Metazoa</taxon>
        <taxon>Spiralia</taxon>
        <taxon>Gnathifera</taxon>
        <taxon>Rotifera</taxon>
        <taxon>Eurotatoria</taxon>
        <taxon>Monogononta</taxon>
        <taxon>Pseudotrocha</taxon>
        <taxon>Ploima</taxon>
        <taxon>Brachionidae</taxon>
        <taxon>Brachionus</taxon>
    </lineage>
</organism>
<reference evidence="1 2" key="1">
    <citation type="journal article" date="2018" name="Sci. Rep.">
        <title>Genomic signatures of local adaptation to the degree of environmental predictability in rotifers.</title>
        <authorList>
            <person name="Franch-Gras L."/>
            <person name="Hahn C."/>
            <person name="Garcia-Roger E.M."/>
            <person name="Carmona M.J."/>
            <person name="Serra M."/>
            <person name="Gomez A."/>
        </authorList>
    </citation>
    <scope>NUCLEOTIDE SEQUENCE [LARGE SCALE GENOMIC DNA]</scope>
    <source>
        <strain evidence="1">HYR1</strain>
    </source>
</reference>
<evidence type="ECO:0000313" key="1">
    <source>
        <dbReference type="EMBL" id="RNA36577.1"/>
    </source>
</evidence>
<sequence>MYRLILASLRHERNRQRSKTENKHVLPNDMKFKYSWLKFFFKNLSVMLTLGKYFLNLVLSRD</sequence>
<dbReference type="Proteomes" id="UP000276133">
    <property type="component" value="Unassembled WGS sequence"/>
</dbReference>
<protein>
    <submittedName>
        <fullName evidence="1">Uncharacterized protein</fullName>
    </submittedName>
</protein>
<dbReference type="AlphaFoldDB" id="A0A3M7SLU3"/>
<keyword evidence="2" id="KW-1185">Reference proteome</keyword>
<gene>
    <name evidence="1" type="ORF">BpHYR1_036303</name>
</gene>
<evidence type="ECO:0000313" key="2">
    <source>
        <dbReference type="Proteomes" id="UP000276133"/>
    </source>
</evidence>
<dbReference type="EMBL" id="REGN01001161">
    <property type="protein sequence ID" value="RNA36577.1"/>
    <property type="molecule type" value="Genomic_DNA"/>
</dbReference>
<comment type="caution">
    <text evidence="1">The sequence shown here is derived from an EMBL/GenBank/DDBJ whole genome shotgun (WGS) entry which is preliminary data.</text>
</comment>